<name>A0A2G4SGR9_RHIZD</name>
<evidence type="ECO:0000313" key="8">
    <source>
        <dbReference type="Proteomes" id="UP000242254"/>
    </source>
</evidence>
<keyword evidence="3 5" id="KW-1133">Transmembrane helix</keyword>
<feature type="transmembrane region" description="Helical" evidence="5">
    <location>
        <begin position="220"/>
        <end position="238"/>
    </location>
</feature>
<feature type="transmembrane region" description="Helical" evidence="5">
    <location>
        <begin position="313"/>
        <end position="331"/>
    </location>
</feature>
<dbReference type="InterPro" id="IPR037185">
    <property type="entry name" value="EmrE-like"/>
</dbReference>
<dbReference type="Pfam" id="PF00892">
    <property type="entry name" value="EamA"/>
    <property type="match status" value="1"/>
</dbReference>
<reference evidence="7 8" key="1">
    <citation type="journal article" date="2016" name="Proc. Natl. Acad. Sci. U.S.A.">
        <title>Lipid metabolic changes in an early divergent fungus govern the establishment of a mutualistic symbiosis with endobacteria.</title>
        <authorList>
            <person name="Lastovetsky O.A."/>
            <person name="Gaspar M.L."/>
            <person name="Mondo S.J."/>
            <person name="LaButti K.M."/>
            <person name="Sandor L."/>
            <person name="Grigoriev I.V."/>
            <person name="Henry S.A."/>
            <person name="Pawlowska T.E."/>
        </authorList>
    </citation>
    <scope>NUCLEOTIDE SEQUENCE [LARGE SCALE GENOMIC DNA]</scope>
    <source>
        <strain evidence="7 8">ATCC 52813</strain>
    </source>
</reference>
<evidence type="ECO:0000256" key="3">
    <source>
        <dbReference type="ARBA" id="ARBA00022989"/>
    </source>
</evidence>
<dbReference type="GO" id="GO:0000329">
    <property type="term" value="C:fungal-type vacuole membrane"/>
    <property type="evidence" value="ECO:0007669"/>
    <property type="project" value="TreeGrafter"/>
</dbReference>
<dbReference type="Proteomes" id="UP000242254">
    <property type="component" value="Unassembled WGS sequence"/>
</dbReference>
<feature type="domain" description="EamA" evidence="6">
    <location>
        <begin position="15"/>
        <end position="173"/>
    </location>
</feature>
<feature type="transmembrane region" description="Helical" evidence="5">
    <location>
        <begin position="187"/>
        <end position="208"/>
    </location>
</feature>
<feature type="transmembrane region" description="Helical" evidence="5">
    <location>
        <begin position="156"/>
        <end position="175"/>
    </location>
</feature>
<dbReference type="EMBL" id="KZ303869">
    <property type="protein sequence ID" value="PHZ07968.1"/>
    <property type="molecule type" value="Genomic_DNA"/>
</dbReference>
<dbReference type="SUPFAM" id="SSF103481">
    <property type="entry name" value="Multidrug resistance efflux transporter EmrE"/>
    <property type="match status" value="2"/>
</dbReference>
<accession>A0A2G4SGR9</accession>
<gene>
    <name evidence="7" type="ORF">RHIMIDRAFT_270794</name>
</gene>
<dbReference type="GeneID" id="35443199"/>
<feature type="transmembrane region" description="Helical" evidence="5">
    <location>
        <begin position="287"/>
        <end position="307"/>
    </location>
</feature>
<dbReference type="PANTHER" id="PTHR23051:SF0">
    <property type="entry name" value="SOLUTE CARRIER FAMILY 35 MEMBER F5"/>
    <property type="match status" value="1"/>
</dbReference>
<feature type="transmembrane region" description="Helical" evidence="5">
    <location>
        <begin position="127"/>
        <end position="149"/>
    </location>
</feature>
<comment type="subcellular location">
    <subcellularLocation>
        <location evidence="1">Membrane</location>
        <topology evidence="1">Multi-pass membrane protein</topology>
    </subcellularLocation>
</comment>
<evidence type="ECO:0000256" key="5">
    <source>
        <dbReference type="SAM" id="Phobius"/>
    </source>
</evidence>
<evidence type="ECO:0000313" key="7">
    <source>
        <dbReference type="EMBL" id="PHZ07968.1"/>
    </source>
</evidence>
<keyword evidence="4 5" id="KW-0472">Membrane</keyword>
<feature type="transmembrane region" description="Helical" evidence="5">
    <location>
        <begin position="258"/>
        <end position="280"/>
    </location>
</feature>
<evidence type="ECO:0000256" key="1">
    <source>
        <dbReference type="ARBA" id="ARBA00004141"/>
    </source>
</evidence>
<organism evidence="7 8">
    <name type="scientific">Rhizopus microsporus ATCC 52813</name>
    <dbReference type="NCBI Taxonomy" id="1340429"/>
    <lineage>
        <taxon>Eukaryota</taxon>
        <taxon>Fungi</taxon>
        <taxon>Fungi incertae sedis</taxon>
        <taxon>Mucoromycota</taxon>
        <taxon>Mucoromycotina</taxon>
        <taxon>Mucoromycetes</taxon>
        <taxon>Mucorales</taxon>
        <taxon>Mucorineae</taxon>
        <taxon>Rhizopodaceae</taxon>
        <taxon>Rhizopus</taxon>
    </lineage>
</organism>
<feature type="transmembrane region" description="Helical" evidence="5">
    <location>
        <begin position="96"/>
        <end position="115"/>
    </location>
</feature>
<dbReference type="InterPro" id="IPR000620">
    <property type="entry name" value="EamA_dom"/>
</dbReference>
<keyword evidence="2 5" id="KW-0812">Transmembrane</keyword>
<evidence type="ECO:0000259" key="6">
    <source>
        <dbReference type="Pfam" id="PF00892"/>
    </source>
</evidence>
<dbReference type="AlphaFoldDB" id="A0A2G4SGR9"/>
<protein>
    <recommendedName>
        <fullName evidence="6">EamA domain-containing protein</fullName>
    </recommendedName>
</protein>
<sequence>MSDAKQVSSRRYWGGILALSGVVLIWVTSSFAMNSLFGELNYNKPFLVTYLNTATFSFYLLPFLLKRSKRSKKLLNNQSTKTYAAVQSTSTTTEKLSTVQTIQLSLTFCILWFFANYTTNASLAYTTVGSSTILSAMSGLFTLAFGVLFKVEQLNVIKCAAVLISFLGVILVSYSDHINDHTQASSPLVGDVLALSGAFFYGCYTILLKLKIGNEDRIDMPLFFGFVGAFNILLLWPLMPILHYLGLETFELPMNGTLWAVIFLNAFIGTFLSDYLWLLAMLMTSPLVVTLGIALTTPLALIGEIFFKGIIPNLRYSLGALFILSGFLAINTNALKEAKSRNQETFLN</sequence>
<proteinExistence type="predicted"/>
<feature type="transmembrane region" description="Helical" evidence="5">
    <location>
        <begin position="45"/>
        <end position="65"/>
    </location>
</feature>
<dbReference type="PANTHER" id="PTHR23051">
    <property type="entry name" value="SOLUTE CARRIER FAMILY 35, MEMBER F5"/>
    <property type="match status" value="1"/>
</dbReference>
<evidence type="ECO:0000256" key="2">
    <source>
        <dbReference type="ARBA" id="ARBA00022692"/>
    </source>
</evidence>
<dbReference type="RefSeq" id="XP_023461676.1">
    <property type="nucleotide sequence ID" value="XM_023612210.1"/>
</dbReference>
<keyword evidence="8" id="KW-1185">Reference proteome</keyword>
<feature type="transmembrane region" description="Helical" evidence="5">
    <location>
        <begin position="12"/>
        <end position="33"/>
    </location>
</feature>
<evidence type="ECO:0000256" key="4">
    <source>
        <dbReference type="ARBA" id="ARBA00023136"/>
    </source>
</evidence>
<dbReference type="STRING" id="1340429.A0A2G4SGR9"/>